<feature type="compositionally biased region" description="Basic and acidic residues" evidence="1">
    <location>
        <begin position="41"/>
        <end position="59"/>
    </location>
</feature>
<evidence type="ECO:0000313" key="2">
    <source>
        <dbReference type="EMBL" id="GID58731.1"/>
    </source>
</evidence>
<keyword evidence="3" id="KW-1185">Reference proteome</keyword>
<dbReference type="EMBL" id="BOMG01000089">
    <property type="protein sequence ID" value="GID58731.1"/>
    <property type="molecule type" value="Genomic_DNA"/>
</dbReference>
<comment type="caution">
    <text evidence="2">The sequence shown here is derived from an EMBL/GenBank/DDBJ whole genome shotgun (WGS) entry which is preliminary data.</text>
</comment>
<protein>
    <submittedName>
        <fullName evidence="2">Uncharacterized protein</fullName>
    </submittedName>
</protein>
<accession>A0ABQ3XJQ7</accession>
<gene>
    <name evidence="2" type="ORF">Aco03nite_071350</name>
</gene>
<name>A0ABQ3XJQ7_9ACTN</name>
<organism evidence="2 3">
    <name type="scientific">Actinoplanes couchii</name>
    <dbReference type="NCBI Taxonomy" id="403638"/>
    <lineage>
        <taxon>Bacteria</taxon>
        <taxon>Bacillati</taxon>
        <taxon>Actinomycetota</taxon>
        <taxon>Actinomycetes</taxon>
        <taxon>Micromonosporales</taxon>
        <taxon>Micromonosporaceae</taxon>
        <taxon>Actinoplanes</taxon>
    </lineage>
</organism>
<sequence>MTAAGRRAAIGAATGGCWTAYDIDGSRGFGWQEPIAYRLRKWPDRPTSRMDRSEIDQPGRPDSPPTDNIIDRPAAPLARPQVDQAGHPGSPPTDGIT</sequence>
<dbReference type="Proteomes" id="UP000612282">
    <property type="component" value="Unassembled WGS sequence"/>
</dbReference>
<feature type="region of interest" description="Disordered" evidence="1">
    <location>
        <begin position="40"/>
        <end position="97"/>
    </location>
</feature>
<evidence type="ECO:0000313" key="3">
    <source>
        <dbReference type="Proteomes" id="UP000612282"/>
    </source>
</evidence>
<reference evidence="2 3" key="1">
    <citation type="submission" date="2021-01" db="EMBL/GenBank/DDBJ databases">
        <title>Whole genome shotgun sequence of Actinoplanes couchii NBRC 106145.</title>
        <authorList>
            <person name="Komaki H."/>
            <person name="Tamura T."/>
        </authorList>
    </citation>
    <scope>NUCLEOTIDE SEQUENCE [LARGE SCALE GENOMIC DNA]</scope>
    <source>
        <strain evidence="2 3">NBRC 106145</strain>
    </source>
</reference>
<proteinExistence type="predicted"/>
<evidence type="ECO:0000256" key="1">
    <source>
        <dbReference type="SAM" id="MobiDB-lite"/>
    </source>
</evidence>